<dbReference type="EMBL" id="CP157960">
    <property type="protein sequence ID" value="XBT92127.1"/>
    <property type="molecule type" value="Genomic_DNA"/>
</dbReference>
<sequence length="92" mass="9879">MIVVFDTECILCSRAVDFILKREAGESITFAAATSVHAEPILAQFAKISIGPNETLLVISGGKLLTCSSAVVEIASHLRFPWNLAMLICAEN</sequence>
<name>A0AAU7RPQ6_9HYPH</name>
<reference evidence="1" key="1">
    <citation type="submission" date="2024-06" db="EMBL/GenBank/DDBJ databases">
        <authorList>
            <person name="Li T."/>
            <person name="Gao R."/>
        </authorList>
    </citation>
    <scope>NUCLEOTIDE SEQUENCE</scope>
    <source>
        <strain evidence="1">ZPR3</strain>
    </source>
</reference>
<dbReference type="RefSeq" id="WP_349956550.1">
    <property type="nucleotide sequence ID" value="NZ_CP157960.1"/>
</dbReference>
<protein>
    <submittedName>
        <fullName evidence="1">DCC1-like thiol-disulfide oxidoreductase family protein</fullName>
    </submittedName>
</protein>
<proteinExistence type="predicted"/>
<organism evidence="1">
    <name type="scientific">Rhizobium sp. ZPR3</name>
    <dbReference type="NCBI Taxonomy" id="3158967"/>
    <lineage>
        <taxon>Bacteria</taxon>
        <taxon>Pseudomonadati</taxon>
        <taxon>Pseudomonadota</taxon>
        <taxon>Alphaproteobacteria</taxon>
        <taxon>Hyphomicrobiales</taxon>
        <taxon>Rhizobiaceae</taxon>
        <taxon>Rhizobium/Agrobacterium group</taxon>
        <taxon>Rhizobium</taxon>
    </lineage>
</organism>
<dbReference type="InterPro" id="IPR007263">
    <property type="entry name" value="DCC1-like"/>
</dbReference>
<accession>A0AAU7RPQ6</accession>
<evidence type="ECO:0000313" key="1">
    <source>
        <dbReference type="EMBL" id="XBT92127.1"/>
    </source>
</evidence>
<dbReference type="AlphaFoldDB" id="A0AAU7RPQ6"/>
<dbReference type="GO" id="GO:0015035">
    <property type="term" value="F:protein-disulfide reductase activity"/>
    <property type="evidence" value="ECO:0007669"/>
    <property type="project" value="InterPro"/>
</dbReference>
<dbReference type="Pfam" id="PF04134">
    <property type="entry name" value="DCC1-like"/>
    <property type="match status" value="1"/>
</dbReference>
<gene>
    <name evidence="1" type="ORF">ABM479_15170</name>
</gene>